<dbReference type="Gene3D" id="1.10.150.240">
    <property type="entry name" value="Putative phosphatase, domain 2"/>
    <property type="match status" value="1"/>
</dbReference>
<dbReference type="Pfam" id="PF13419">
    <property type="entry name" value="HAD_2"/>
    <property type="match status" value="1"/>
</dbReference>
<name>A0A518GCR8_9BACT</name>
<dbReference type="PANTHER" id="PTHR46193">
    <property type="entry name" value="6-PHOSPHOGLUCONATE PHOSPHATASE"/>
    <property type="match status" value="1"/>
</dbReference>
<dbReference type="InterPro" id="IPR023214">
    <property type="entry name" value="HAD_sf"/>
</dbReference>
<proteinExistence type="inferred from homology"/>
<dbReference type="InterPro" id="IPR023198">
    <property type="entry name" value="PGP-like_dom2"/>
</dbReference>
<keyword evidence="5" id="KW-0119">Carbohydrate metabolism</keyword>
<keyword evidence="6" id="KW-0378">Hydrolase</keyword>
<comment type="similarity">
    <text evidence="2">Belongs to the HAD-like hydrolase superfamily. CbbY/CbbZ/Gph/YieH family.</text>
</comment>
<keyword evidence="4" id="KW-0460">Magnesium</keyword>
<evidence type="ECO:0000256" key="5">
    <source>
        <dbReference type="ARBA" id="ARBA00023277"/>
    </source>
</evidence>
<dbReference type="InterPro" id="IPR036412">
    <property type="entry name" value="HAD-like_sf"/>
</dbReference>
<dbReference type="SFLD" id="SFLDS00003">
    <property type="entry name" value="Haloacid_Dehalogenase"/>
    <property type="match status" value="1"/>
</dbReference>
<dbReference type="Proteomes" id="UP000318017">
    <property type="component" value="Chromosome"/>
</dbReference>
<dbReference type="GO" id="GO:0003850">
    <property type="term" value="F:2-deoxyglucose-6-phosphatase activity"/>
    <property type="evidence" value="ECO:0007669"/>
    <property type="project" value="UniProtKB-EC"/>
</dbReference>
<sequence>MLEAAVFDMDGLMIDSQPYWQTAQLEILSTLGVPITRQDTLQTTGMRVDEIVQLCYDTSPWDSVSREEVCQAIVDRVIELVNQHKPAMPGLEHAIEVFRKRGVRLAIASSSPLSLITATIEALKLDGVFEVKMSGAELPYAKPHPAVYLNVCNALGVQPTRAVALEDSFIGLLAAKSAQMKTIVIPESTVANDQRFLIADRQLNSLQEISDQLLESL</sequence>
<evidence type="ECO:0000256" key="2">
    <source>
        <dbReference type="ARBA" id="ARBA00006171"/>
    </source>
</evidence>
<comment type="cofactor">
    <cofactor evidence="1">
        <name>Mg(2+)</name>
        <dbReference type="ChEBI" id="CHEBI:18420"/>
    </cofactor>
</comment>
<dbReference type="InterPro" id="IPR041492">
    <property type="entry name" value="HAD_2"/>
</dbReference>
<protein>
    <submittedName>
        <fullName evidence="6">2-deoxyglucose-6-phosphate phosphatase</fullName>
        <ecNumber evidence="6">3.1.3.68</ecNumber>
    </submittedName>
</protein>
<keyword evidence="7" id="KW-1185">Reference proteome</keyword>
<dbReference type="EMBL" id="CP036298">
    <property type="protein sequence ID" value="QDV26392.1"/>
    <property type="molecule type" value="Genomic_DNA"/>
</dbReference>
<dbReference type="Gene3D" id="3.40.50.1000">
    <property type="entry name" value="HAD superfamily/HAD-like"/>
    <property type="match status" value="1"/>
</dbReference>
<evidence type="ECO:0000256" key="3">
    <source>
        <dbReference type="ARBA" id="ARBA00022723"/>
    </source>
</evidence>
<organism evidence="6 7">
    <name type="scientific">Aureliella helgolandensis</name>
    <dbReference type="NCBI Taxonomy" id="2527968"/>
    <lineage>
        <taxon>Bacteria</taxon>
        <taxon>Pseudomonadati</taxon>
        <taxon>Planctomycetota</taxon>
        <taxon>Planctomycetia</taxon>
        <taxon>Pirellulales</taxon>
        <taxon>Pirellulaceae</taxon>
        <taxon>Aureliella</taxon>
    </lineage>
</organism>
<evidence type="ECO:0000256" key="1">
    <source>
        <dbReference type="ARBA" id="ARBA00001946"/>
    </source>
</evidence>
<dbReference type="NCBIfam" id="NF008087">
    <property type="entry name" value="PRK10826.1"/>
    <property type="match status" value="1"/>
</dbReference>
<dbReference type="PRINTS" id="PR00413">
    <property type="entry name" value="HADHALOGNASE"/>
</dbReference>
<dbReference type="SUPFAM" id="SSF56784">
    <property type="entry name" value="HAD-like"/>
    <property type="match status" value="1"/>
</dbReference>
<reference evidence="6 7" key="1">
    <citation type="submission" date="2019-02" db="EMBL/GenBank/DDBJ databases">
        <title>Deep-cultivation of Planctomycetes and their phenomic and genomic characterization uncovers novel biology.</title>
        <authorList>
            <person name="Wiegand S."/>
            <person name="Jogler M."/>
            <person name="Boedeker C."/>
            <person name="Pinto D."/>
            <person name="Vollmers J."/>
            <person name="Rivas-Marin E."/>
            <person name="Kohn T."/>
            <person name="Peeters S.H."/>
            <person name="Heuer A."/>
            <person name="Rast P."/>
            <person name="Oberbeckmann S."/>
            <person name="Bunk B."/>
            <person name="Jeske O."/>
            <person name="Meyerdierks A."/>
            <person name="Storesund J.E."/>
            <person name="Kallscheuer N."/>
            <person name="Luecker S."/>
            <person name="Lage O.M."/>
            <person name="Pohl T."/>
            <person name="Merkel B.J."/>
            <person name="Hornburger P."/>
            <person name="Mueller R.-W."/>
            <person name="Bruemmer F."/>
            <person name="Labrenz M."/>
            <person name="Spormann A.M."/>
            <person name="Op den Camp H."/>
            <person name="Overmann J."/>
            <person name="Amann R."/>
            <person name="Jetten M.S.M."/>
            <person name="Mascher T."/>
            <person name="Medema M.H."/>
            <person name="Devos D.P."/>
            <person name="Kaster A.-K."/>
            <person name="Ovreas L."/>
            <person name="Rohde M."/>
            <person name="Galperin M.Y."/>
            <person name="Jogler C."/>
        </authorList>
    </citation>
    <scope>NUCLEOTIDE SEQUENCE [LARGE SCALE GENOMIC DNA]</scope>
    <source>
        <strain evidence="6 7">Q31a</strain>
    </source>
</reference>
<evidence type="ECO:0000313" key="7">
    <source>
        <dbReference type="Proteomes" id="UP000318017"/>
    </source>
</evidence>
<dbReference type="KEGG" id="ahel:Q31a_47660"/>
<evidence type="ECO:0000313" key="6">
    <source>
        <dbReference type="EMBL" id="QDV26392.1"/>
    </source>
</evidence>
<dbReference type="RefSeq" id="WP_145082499.1">
    <property type="nucleotide sequence ID" value="NZ_CP036298.1"/>
</dbReference>
<keyword evidence="3" id="KW-0479">Metal-binding</keyword>
<dbReference type="OrthoDB" id="9797743at2"/>
<dbReference type="NCBIfam" id="TIGR01509">
    <property type="entry name" value="HAD-SF-IA-v3"/>
    <property type="match status" value="1"/>
</dbReference>
<accession>A0A518GCR8</accession>
<dbReference type="EC" id="3.1.3.68" evidence="6"/>
<evidence type="ECO:0000256" key="4">
    <source>
        <dbReference type="ARBA" id="ARBA00022842"/>
    </source>
</evidence>
<dbReference type="PANTHER" id="PTHR46193:SF18">
    <property type="entry name" value="HEXITOL PHOSPHATASE B"/>
    <property type="match status" value="1"/>
</dbReference>
<dbReference type="SFLD" id="SFLDG01129">
    <property type="entry name" value="C1.5:_HAD__Beta-PGM__Phosphata"/>
    <property type="match status" value="1"/>
</dbReference>
<dbReference type="GO" id="GO:0046872">
    <property type="term" value="F:metal ion binding"/>
    <property type="evidence" value="ECO:0007669"/>
    <property type="project" value="UniProtKB-KW"/>
</dbReference>
<dbReference type="InterPro" id="IPR006439">
    <property type="entry name" value="HAD-SF_hydro_IA"/>
</dbReference>
<gene>
    <name evidence="6" type="primary">yniC</name>
    <name evidence="6" type="ORF">Q31a_47660</name>
</gene>
<dbReference type="InterPro" id="IPR051600">
    <property type="entry name" value="Beta-PGM-like"/>
</dbReference>
<dbReference type="AlphaFoldDB" id="A0A518GCR8"/>